<keyword evidence="1" id="KW-1133">Transmembrane helix</keyword>
<keyword evidence="1" id="KW-0812">Transmembrane</keyword>
<dbReference type="RefSeq" id="WP_420164186.1">
    <property type="nucleotide sequence ID" value="NZ_JBDLNV010000003.1"/>
</dbReference>
<proteinExistence type="predicted"/>
<evidence type="ECO:0000313" key="2">
    <source>
        <dbReference type="EMBL" id="MFM1723620.1"/>
    </source>
</evidence>
<sequence>MTAHSEERCAIPSIARAEDAARTGRLRRRVASTDLLFFGGAAALIGLGWMLGGSDSAIGLTGLLVPASFTALAVVMTLRSNRIGVRRRQVGYVPLAVASIVTIPWVFLASYVVGALTVLAAGFVVLGWRERCRPLWVTAALGSLLGLATAAEPIRSRLWSDAATGAVTTGVVTASFGVVVIALAVLSYLAESEELAEIG</sequence>
<evidence type="ECO:0000256" key="1">
    <source>
        <dbReference type="SAM" id="Phobius"/>
    </source>
</evidence>
<feature type="transmembrane region" description="Helical" evidence="1">
    <location>
        <begin position="135"/>
        <end position="154"/>
    </location>
</feature>
<protein>
    <submittedName>
        <fullName evidence="2">Uncharacterized protein</fullName>
    </submittedName>
</protein>
<dbReference type="Proteomes" id="UP001629745">
    <property type="component" value="Unassembled WGS sequence"/>
</dbReference>
<evidence type="ECO:0000313" key="3">
    <source>
        <dbReference type="Proteomes" id="UP001629745"/>
    </source>
</evidence>
<keyword evidence="1" id="KW-0472">Membrane</keyword>
<name>A0ABW9FDI7_9NOCA</name>
<feature type="transmembrane region" description="Helical" evidence="1">
    <location>
        <begin position="90"/>
        <end position="123"/>
    </location>
</feature>
<comment type="caution">
    <text evidence="2">The sequence shown here is derived from an EMBL/GenBank/DDBJ whole genome shotgun (WGS) entry which is preliminary data.</text>
</comment>
<accession>A0ABW9FDI7</accession>
<organism evidence="2 3">
    <name type="scientific">Rhodococcus parequi</name>
    <dbReference type="NCBI Taxonomy" id="3137122"/>
    <lineage>
        <taxon>Bacteria</taxon>
        <taxon>Bacillati</taxon>
        <taxon>Actinomycetota</taxon>
        <taxon>Actinomycetes</taxon>
        <taxon>Mycobacteriales</taxon>
        <taxon>Nocardiaceae</taxon>
        <taxon>Rhodococcus</taxon>
    </lineage>
</organism>
<feature type="transmembrane region" description="Helical" evidence="1">
    <location>
        <begin position="35"/>
        <end position="52"/>
    </location>
</feature>
<reference evidence="2 3" key="1">
    <citation type="submission" date="2023-11" db="EMBL/GenBank/DDBJ databases">
        <authorList>
            <person name="Val-Calvo J."/>
            <person name="Scortti M."/>
            <person name="Vazquez-Boland J."/>
        </authorList>
    </citation>
    <scope>NUCLEOTIDE SEQUENCE [LARGE SCALE GENOMIC DNA]</scope>
    <source>
        <strain evidence="2 3">PAM 2766</strain>
    </source>
</reference>
<feature type="transmembrane region" description="Helical" evidence="1">
    <location>
        <begin position="58"/>
        <end position="78"/>
    </location>
</feature>
<gene>
    <name evidence="2" type="ORF">ABEU20_002190</name>
</gene>
<dbReference type="EMBL" id="JBDLNV010000003">
    <property type="protein sequence ID" value="MFM1723620.1"/>
    <property type="molecule type" value="Genomic_DNA"/>
</dbReference>
<feature type="transmembrane region" description="Helical" evidence="1">
    <location>
        <begin position="166"/>
        <end position="190"/>
    </location>
</feature>
<keyword evidence="3" id="KW-1185">Reference proteome</keyword>